<dbReference type="PROSITE" id="PS50222">
    <property type="entry name" value="EF_HAND_2"/>
    <property type="match status" value="1"/>
</dbReference>
<dbReference type="PROSITE" id="PS00018">
    <property type="entry name" value="EF_HAND_1"/>
    <property type="match status" value="1"/>
</dbReference>
<accession>A0A443S9T0</accession>
<dbReference type="PANTHER" id="PTHR46474">
    <property type="entry name" value="TWO PORE CALCIUM CHANNEL PROTEIN 1"/>
    <property type="match status" value="1"/>
</dbReference>
<sequence length="831" mass="97659">MVIEMNNLQEFGEKEEQQKVEIEPVANDGEIRPCADIPNEFSSSYAGTWNRRASVNIDLLFDSDSDEFQKTWNMNYNEAAIYLEEGKNNDKFQYHPRSQDALPAYLIVHNRYFYALDFVASLLLLGLAIVEQPSVALFKVSPGFHASMELLLLSVVSVELCMKLRWMKIKPFLSHTRTIIKMVTLIVMITEALVVLIRLDPHFRVTRALRPIFLIDNHYCGGIRRVIRQILQSLPPIIDMLLLLLFFMLIFSLFGFYLFSPNGEDSYFSSLERSFVSLFVLLTTAKYTFFEKFNLFTMESSFPDVMMPSYAKCRWSAIFFVLFLVIHLYFLMNLVSFFYAQFVFQEEDLSYMLAVVYETFTRMDKIKFKKLLLHRRVACKHAFRLLVSRNNPSEIKFKHFYGLMRYFKPNATKLEVYLIFKTLDTNESHSLTIEEFHRIYEISQLKWEQKESTKYWYSIIKWKFLQRFFDVVRSVVSSVWFEALVNLMITLSLLWQIFSLSIYSLSAETTWDQFFKQSKVMLFFVTFSVVVSFGLFTYFSSFWNVFDLIVTTTSIFGYISNLFGVSVAFVFILRSFRLLKLFQLKKRYRDIMGTFIFIMAKRFGSVAVVVLVVYYFFAIVGMEIFSGVDLRNCCKQTAVEQYFVAGDGKKNGYYYLNNFDNIAISFVTLFELMVVNNWFILMDGYAYTTTEWSRLYFMFFYIITMVVVTVVVAFVLDAFLFRIQFKREIGECNYLLISDEMITAIVCLSGEEIAFCTDVADQRLTINESANYEFVFRGYRMRSRFSFNLKMYAEEVKQWIHEANAEEQLDTSFGDSVNSVAKSRRTVSCSY</sequence>
<feature type="transmembrane region" description="Helical" evidence="6">
    <location>
        <begin position="487"/>
        <end position="508"/>
    </location>
</feature>
<dbReference type="GO" id="GO:0022832">
    <property type="term" value="F:voltage-gated channel activity"/>
    <property type="evidence" value="ECO:0007669"/>
    <property type="project" value="InterPro"/>
</dbReference>
<keyword evidence="3" id="KW-0106">Calcium</keyword>
<evidence type="ECO:0000256" key="4">
    <source>
        <dbReference type="ARBA" id="ARBA00022989"/>
    </source>
</evidence>
<evidence type="ECO:0000256" key="2">
    <source>
        <dbReference type="ARBA" id="ARBA00022692"/>
    </source>
</evidence>
<reference evidence="8 9" key="1">
    <citation type="journal article" date="2018" name="Gigascience">
        <title>Genomes of trombidid mites reveal novel predicted allergens and laterally-transferred genes associated with secondary metabolism.</title>
        <authorList>
            <person name="Dong X."/>
            <person name="Chaisiri K."/>
            <person name="Xia D."/>
            <person name="Armstrong S.D."/>
            <person name="Fang Y."/>
            <person name="Donnelly M.J."/>
            <person name="Kadowaki T."/>
            <person name="McGarry J.W."/>
            <person name="Darby A.C."/>
            <person name="Makepeace B.L."/>
        </authorList>
    </citation>
    <scope>NUCLEOTIDE SEQUENCE [LARGE SCALE GENOMIC DNA]</scope>
    <source>
        <strain evidence="8">UoL-UT</strain>
    </source>
</reference>
<feature type="transmembrane region" description="Helical" evidence="6">
    <location>
        <begin position="555"/>
        <end position="573"/>
    </location>
</feature>
<comment type="subcellular location">
    <subcellularLocation>
        <location evidence="1">Membrane</location>
        <topology evidence="1">Multi-pass membrane protein</topology>
    </subcellularLocation>
</comment>
<dbReference type="Pfam" id="PF00520">
    <property type="entry name" value="Ion_trans"/>
    <property type="match status" value="2"/>
</dbReference>
<gene>
    <name evidence="8" type="ORF">B4U80_01958</name>
</gene>
<dbReference type="InterPro" id="IPR005821">
    <property type="entry name" value="Ion_trans_dom"/>
</dbReference>
<evidence type="ECO:0000256" key="1">
    <source>
        <dbReference type="ARBA" id="ARBA00004141"/>
    </source>
</evidence>
<organism evidence="8 9">
    <name type="scientific">Leptotrombidium deliense</name>
    <dbReference type="NCBI Taxonomy" id="299467"/>
    <lineage>
        <taxon>Eukaryota</taxon>
        <taxon>Metazoa</taxon>
        <taxon>Ecdysozoa</taxon>
        <taxon>Arthropoda</taxon>
        <taxon>Chelicerata</taxon>
        <taxon>Arachnida</taxon>
        <taxon>Acari</taxon>
        <taxon>Acariformes</taxon>
        <taxon>Trombidiformes</taxon>
        <taxon>Prostigmata</taxon>
        <taxon>Anystina</taxon>
        <taxon>Parasitengona</taxon>
        <taxon>Trombiculoidea</taxon>
        <taxon>Trombiculidae</taxon>
        <taxon>Leptotrombidium</taxon>
    </lineage>
</organism>
<comment type="caution">
    <text evidence="8">The sequence shown here is derived from an EMBL/GenBank/DDBJ whole genome shotgun (WGS) entry which is preliminary data.</text>
</comment>
<dbReference type="InterPro" id="IPR028801">
    <property type="entry name" value="TPC1_animal"/>
</dbReference>
<dbReference type="VEuPathDB" id="VectorBase:LDEU007816"/>
<evidence type="ECO:0000256" key="5">
    <source>
        <dbReference type="ARBA" id="ARBA00023136"/>
    </source>
</evidence>
<dbReference type="GO" id="GO:0005765">
    <property type="term" value="C:lysosomal membrane"/>
    <property type="evidence" value="ECO:0007669"/>
    <property type="project" value="InterPro"/>
</dbReference>
<feature type="transmembrane region" description="Helical" evidence="6">
    <location>
        <begin position="315"/>
        <end position="340"/>
    </location>
</feature>
<keyword evidence="5 6" id="KW-0472">Membrane</keyword>
<evidence type="ECO:0000256" key="3">
    <source>
        <dbReference type="ARBA" id="ARBA00022837"/>
    </source>
</evidence>
<dbReference type="PANTHER" id="PTHR46474:SF1">
    <property type="entry name" value="TWO PORE CHANNEL PROTEIN 1"/>
    <property type="match status" value="1"/>
</dbReference>
<feature type="transmembrane region" description="Helical" evidence="6">
    <location>
        <begin position="594"/>
        <end position="617"/>
    </location>
</feature>
<dbReference type="SUPFAM" id="SSF47473">
    <property type="entry name" value="EF-hand"/>
    <property type="match status" value="1"/>
</dbReference>
<dbReference type="Proteomes" id="UP000288716">
    <property type="component" value="Unassembled WGS sequence"/>
</dbReference>
<protein>
    <submittedName>
        <fullName evidence="8">Two pore calcium channel protein 1-like protein</fullName>
    </submittedName>
</protein>
<feature type="transmembrane region" description="Helical" evidence="6">
    <location>
        <begin position="271"/>
        <end position="290"/>
    </location>
</feature>
<keyword evidence="4 6" id="KW-1133">Transmembrane helix</keyword>
<dbReference type="SUPFAM" id="SSF81324">
    <property type="entry name" value="Voltage-gated potassium channels"/>
    <property type="match status" value="1"/>
</dbReference>
<dbReference type="GO" id="GO:0005216">
    <property type="term" value="F:monoatomic ion channel activity"/>
    <property type="evidence" value="ECO:0007669"/>
    <property type="project" value="InterPro"/>
</dbReference>
<evidence type="ECO:0000313" key="9">
    <source>
        <dbReference type="Proteomes" id="UP000288716"/>
    </source>
</evidence>
<feature type="transmembrane region" description="Helical" evidence="6">
    <location>
        <begin position="520"/>
        <end position="543"/>
    </location>
</feature>
<feature type="transmembrane region" description="Helical" evidence="6">
    <location>
        <begin position="662"/>
        <end position="683"/>
    </location>
</feature>
<dbReference type="InterPro" id="IPR027359">
    <property type="entry name" value="Volt_channel_dom_sf"/>
</dbReference>
<dbReference type="EMBL" id="NCKV01005192">
    <property type="protein sequence ID" value="RWS24224.1"/>
    <property type="molecule type" value="Genomic_DNA"/>
</dbReference>
<evidence type="ECO:0000256" key="6">
    <source>
        <dbReference type="SAM" id="Phobius"/>
    </source>
</evidence>
<evidence type="ECO:0000259" key="7">
    <source>
        <dbReference type="PROSITE" id="PS50222"/>
    </source>
</evidence>
<dbReference type="AlphaFoldDB" id="A0A443S9T0"/>
<dbReference type="GO" id="GO:0010008">
    <property type="term" value="C:endosome membrane"/>
    <property type="evidence" value="ECO:0007669"/>
    <property type="project" value="TreeGrafter"/>
</dbReference>
<dbReference type="Gene3D" id="1.20.120.350">
    <property type="entry name" value="Voltage-gated potassium channels. Chain C"/>
    <property type="match status" value="1"/>
</dbReference>
<dbReference type="STRING" id="299467.A0A443S9T0"/>
<feature type="domain" description="EF-hand" evidence="7">
    <location>
        <begin position="411"/>
        <end position="446"/>
    </location>
</feature>
<feature type="transmembrane region" description="Helical" evidence="6">
    <location>
        <begin position="695"/>
        <end position="721"/>
    </location>
</feature>
<keyword evidence="9" id="KW-1185">Reference proteome</keyword>
<proteinExistence type="predicted"/>
<dbReference type="InterPro" id="IPR018247">
    <property type="entry name" value="EF_Hand_1_Ca_BS"/>
</dbReference>
<dbReference type="Gene3D" id="1.10.287.70">
    <property type="match status" value="2"/>
</dbReference>
<dbReference type="GO" id="GO:0005509">
    <property type="term" value="F:calcium ion binding"/>
    <property type="evidence" value="ECO:0007669"/>
    <property type="project" value="InterPro"/>
</dbReference>
<evidence type="ECO:0000313" key="8">
    <source>
        <dbReference type="EMBL" id="RWS24224.1"/>
    </source>
</evidence>
<dbReference type="InterPro" id="IPR002048">
    <property type="entry name" value="EF_hand_dom"/>
</dbReference>
<feature type="transmembrane region" description="Helical" evidence="6">
    <location>
        <begin position="112"/>
        <end position="130"/>
    </location>
</feature>
<dbReference type="Gene3D" id="1.10.238.10">
    <property type="entry name" value="EF-hand"/>
    <property type="match status" value="1"/>
</dbReference>
<dbReference type="OrthoDB" id="10068803at2759"/>
<dbReference type="InterPro" id="IPR011992">
    <property type="entry name" value="EF-hand-dom_pair"/>
</dbReference>
<feature type="transmembrane region" description="Helical" evidence="6">
    <location>
        <begin position="240"/>
        <end position="259"/>
    </location>
</feature>
<name>A0A443S9T0_9ACAR</name>
<keyword evidence="2 6" id="KW-0812">Transmembrane</keyword>
<feature type="transmembrane region" description="Helical" evidence="6">
    <location>
        <begin position="179"/>
        <end position="199"/>
    </location>
</feature>